<keyword evidence="1" id="KW-1133">Transmembrane helix</keyword>
<dbReference type="SUPFAM" id="SSF51905">
    <property type="entry name" value="FAD/NAD(P)-binding domain"/>
    <property type="match status" value="1"/>
</dbReference>
<evidence type="ECO:0008006" key="3">
    <source>
        <dbReference type="Google" id="ProtNLM"/>
    </source>
</evidence>
<dbReference type="PANTHER" id="PTHR43563">
    <property type="entry name" value="AMINE OXIDASE"/>
    <property type="match status" value="1"/>
</dbReference>
<gene>
    <name evidence="2" type="primary">ORF6405</name>
</gene>
<evidence type="ECO:0000256" key="1">
    <source>
        <dbReference type="SAM" id="Phobius"/>
    </source>
</evidence>
<evidence type="ECO:0000313" key="2">
    <source>
        <dbReference type="EMBL" id="CEK49101.1"/>
    </source>
</evidence>
<accession>A0A0B6XZY2</accession>
<sequence>MAENVFDVIVVGAGISGLTAAYSIKKKHPEARVIVLEGKDRVGGRTYTVPLVSSTGTDNW</sequence>
<dbReference type="AlphaFoldDB" id="A0A0B6XZY2"/>
<keyword evidence="1" id="KW-0472">Membrane</keyword>
<reference evidence="2" key="1">
    <citation type="submission" date="2014-12" db="EMBL/GenBank/DDBJ databases">
        <title>Insight into the proteome of Arion vulgaris.</title>
        <authorList>
            <person name="Aradska J."/>
            <person name="Bulat T."/>
            <person name="Smidak R."/>
            <person name="Sarate P."/>
            <person name="Gangsoo J."/>
            <person name="Sialana F."/>
            <person name="Bilban M."/>
            <person name="Lubec G."/>
        </authorList>
    </citation>
    <scope>NUCLEOTIDE SEQUENCE</scope>
    <source>
        <tissue evidence="2">Skin</tissue>
    </source>
</reference>
<dbReference type="Gene3D" id="3.50.50.60">
    <property type="entry name" value="FAD/NAD(P)-binding domain"/>
    <property type="match status" value="1"/>
</dbReference>
<dbReference type="Pfam" id="PF13450">
    <property type="entry name" value="NAD_binding_8"/>
    <property type="match status" value="1"/>
</dbReference>
<protein>
    <recommendedName>
        <fullName evidence="3">Amine oxidase domain-containing protein</fullName>
    </recommendedName>
</protein>
<keyword evidence="1" id="KW-0812">Transmembrane</keyword>
<feature type="non-terminal residue" evidence="2">
    <location>
        <position position="60"/>
    </location>
</feature>
<dbReference type="InterPro" id="IPR036188">
    <property type="entry name" value="FAD/NAD-bd_sf"/>
</dbReference>
<name>A0A0B6XZY2_9EUPU</name>
<dbReference type="EMBL" id="HACG01002236">
    <property type="protein sequence ID" value="CEK49101.1"/>
    <property type="molecule type" value="Transcribed_RNA"/>
</dbReference>
<proteinExistence type="predicted"/>
<dbReference type="PANTHER" id="PTHR43563:SF14">
    <property type="entry name" value="AMINE OXIDASE"/>
    <property type="match status" value="1"/>
</dbReference>
<feature type="transmembrane region" description="Helical" evidence="1">
    <location>
        <begin position="6"/>
        <end position="24"/>
    </location>
</feature>
<organism evidence="2">
    <name type="scientific">Arion vulgaris</name>
    <dbReference type="NCBI Taxonomy" id="1028688"/>
    <lineage>
        <taxon>Eukaryota</taxon>
        <taxon>Metazoa</taxon>
        <taxon>Spiralia</taxon>
        <taxon>Lophotrochozoa</taxon>
        <taxon>Mollusca</taxon>
        <taxon>Gastropoda</taxon>
        <taxon>Heterobranchia</taxon>
        <taxon>Euthyneura</taxon>
        <taxon>Panpulmonata</taxon>
        <taxon>Eupulmonata</taxon>
        <taxon>Stylommatophora</taxon>
        <taxon>Helicina</taxon>
        <taxon>Arionoidea</taxon>
        <taxon>Arionidae</taxon>
        <taxon>Arion</taxon>
    </lineage>
</organism>
<dbReference type="InterPro" id="IPR050703">
    <property type="entry name" value="Flavin_MAO"/>
</dbReference>
<dbReference type="GO" id="GO:0016491">
    <property type="term" value="F:oxidoreductase activity"/>
    <property type="evidence" value="ECO:0007669"/>
    <property type="project" value="UniProtKB-ARBA"/>
</dbReference>